<dbReference type="PANTHER" id="PTHR10656:SF69">
    <property type="entry name" value="MAB-21-LIKE HHH_H2TH-LIKE DOMAIN-CONTAINING PROTEIN"/>
    <property type="match status" value="1"/>
</dbReference>
<dbReference type="AlphaFoldDB" id="A0A9W9ZHC7"/>
<dbReference type="InterPro" id="IPR024810">
    <property type="entry name" value="MAB21L/cGLR"/>
</dbReference>
<protein>
    <recommendedName>
        <fullName evidence="9">Mab-21-like HhH/H2TH-like domain-containing protein</fullName>
    </recommendedName>
</protein>
<dbReference type="GO" id="GO:0005524">
    <property type="term" value="F:ATP binding"/>
    <property type="evidence" value="ECO:0007669"/>
    <property type="project" value="UniProtKB-KW"/>
</dbReference>
<evidence type="ECO:0000259" key="5">
    <source>
        <dbReference type="Pfam" id="PF03281"/>
    </source>
</evidence>
<dbReference type="OrthoDB" id="5949259at2759"/>
<name>A0A9W9ZHC7_9CNID</name>
<proteinExistence type="inferred from homology"/>
<evidence type="ECO:0008006" key="9">
    <source>
        <dbReference type="Google" id="ProtNLM"/>
    </source>
</evidence>
<comment type="similarity">
    <text evidence="2">Belongs to the mab-21 family.</text>
</comment>
<keyword evidence="4" id="KW-1133">Transmembrane helix</keyword>
<evidence type="ECO:0000256" key="1">
    <source>
        <dbReference type="ARBA" id="ARBA00001946"/>
    </source>
</evidence>
<dbReference type="PANTHER" id="PTHR10656">
    <property type="entry name" value="CELL FATE DETERMINING PROTEIN MAB21-RELATED"/>
    <property type="match status" value="1"/>
</dbReference>
<feature type="transmembrane region" description="Helical" evidence="4">
    <location>
        <begin position="12"/>
        <end position="33"/>
    </location>
</feature>
<dbReference type="Proteomes" id="UP001163046">
    <property type="component" value="Unassembled WGS sequence"/>
</dbReference>
<accession>A0A9W9ZHC7</accession>
<evidence type="ECO:0000313" key="8">
    <source>
        <dbReference type="Proteomes" id="UP001163046"/>
    </source>
</evidence>
<dbReference type="GO" id="GO:0016779">
    <property type="term" value="F:nucleotidyltransferase activity"/>
    <property type="evidence" value="ECO:0007669"/>
    <property type="project" value="UniProtKB-ARBA"/>
</dbReference>
<evidence type="ECO:0000256" key="3">
    <source>
        <dbReference type="ARBA" id="ARBA00022840"/>
    </source>
</evidence>
<gene>
    <name evidence="7" type="ORF">OS493_004598</name>
</gene>
<organism evidence="7 8">
    <name type="scientific">Desmophyllum pertusum</name>
    <dbReference type="NCBI Taxonomy" id="174260"/>
    <lineage>
        <taxon>Eukaryota</taxon>
        <taxon>Metazoa</taxon>
        <taxon>Cnidaria</taxon>
        <taxon>Anthozoa</taxon>
        <taxon>Hexacorallia</taxon>
        <taxon>Scleractinia</taxon>
        <taxon>Caryophylliina</taxon>
        <taxon>Caryophylliidae</taxon>
        <taxon>Desmophyllum</taxon>
    </lineage>
</organism>
<dbReference type="Pfam" id="PF03281">
    <property type="entry name" value="Mab-21"/>
    <property type="match status" value="1"/>
</dbReference>
<dbReference type="Gene3D" id="1.10.1410.40">
    <property type="match status" value="1"/>
</dbReference>
<dbReference type="InterPro" id="IPR046903">
    <property type="entry name" value="Mab-21-like_nuc_Trfase"/>
</dbReference>
<dbReference type="EMBL" id="MU826351">
    <property type="protein sequence ID" value="KAJ7381004.1"/>
    <property type="molecule type" value="Genomic_DNA"/>
</dbReference>
<evidence type="ECO:0000313" key="7">
    <source>
        <dbReference type="EMBL" id="KAJ7381004.1"/>
    </source>
</evidence>
<evidence type="ECO:0000259" key="6">
    <source>
        <dbReference type="Pfam" id="PF20266"/>
    </source>
</evidence>
<keyword evidence="8" id="KW-1185">Reference proteome</keyword>
<comment type="caution">
    <text evidence="7">The sequence shown here is derived from an EMBL/GenBank/DDBJ whole genome shotgun (WGS) entry which is preliminary data.</text>
</comment>
<keyword evidence="3" id="KW-0547">Nucleotide-binding</keyword>
<evidence type="ECO:0000256" key="4">
    <source>
        <dbReference type="SAM" id="Phobius"/>
    </source>
</evidence>
<dbReference type="InterPro" id="IPR046906">
    <property type="entry name" value="Mab-21_HhH/H2TH-like"/>
</dbReference>
<dbReference type="SMART" id="SM01265">
    <property type="entry name" value="Mab-21"/>
    <property type="match status" value="1"/>
</dbReference>
<comment type="cofactor">
    <cofactor evidence="1">
        <name>Mg(2+)</name>
        <dbReference type="ChEBI" id="CHEBI:18420"/>
    </cofactor>
</comment>
<feature type="domain" description="Mab-21-like nucleotidyltransferase" evidence="5">
    <location>
        <begin position="250"/>
        <end position="339"/>
    </location>
</feature>
<keyword evidence="4" id="KW-0472">Membrane</keyword>
<sequence>MRPFCGIRTVKGVLWLTFVSTLLLPVFNAIIGVSRISQYFDVKTVISIIVSILFASIVIRKLRKCLSFCCPVACGHRRYTFTGRSSKPLRELLLSVDEEIPTEQQLREFEDNASIYLNDVKRALDTTAAATTTFQYILAGSAVERFGIPLNMSQRRPGCIGALDTDLDVMFFPLVNKACFSGQENILVEPLVTESEGFTGYAQLTYLTTDFKREFVSSKHTRRTARDAIENTRIVNLPGVGTPCCCGMIGRTPNMRLDFRGPAIKLHIANFFEADITLCVYCPEWPPMSDWPSRQRYWPSVVDAQRIMSLGCHLVAKPAPSDKDETSWRFSFSLAELELSKLIPDTARKCFLALKIILKDHLQPVSSGITSYHIKTIFLNTLEKVPVGFWVEENIEECFLTLLAGLRDALMSMNCPHHWFSYVNLFDTEGPCSCIQANSFQRLAKKVQRILNNPAPFIFDDGCCCLSPCCFCAPRSNFTRRSSEQFLVEYDEVALSVDGQVIAREHAPDNHSYQLPVSPSPRTEAEIHPSYNPSGEYDQGTTTGSEVIVVCCPPRHNAEQEPSFCAREHDQGITEATEALEKPSFFAGEHGQGTTAGSEVLVVCHPPRHIAEQEPSFFAGEHGQGTTAGHEVRVVCHPPRHVAEQEPSIYAAERGQVTNAGPEQLVVDPSFRAGDTEDEAVLLPVQDA</sequence>
<evidence type="ECO:0000256" key="2">
    <source>
        <dbReference type="ARBA" id="ARBA00008307"/>
    </source>
</evidence>
<reference evidence="7" key="1">
    <citation type="submission" date="2023-01" db="EMBL/GenBank/DDBJ databases">
        <title>Genome assembly of the deep-sea coral Lophelia pertusa.</title>
        <authorList>
            <person name="Herrera S."/>
            <person name="Cordes E."/>
        </authorList>
    </citation>
    <scope>NUCLEOTIDE SEQUENCE</scope>
    <source>
        <strain evidence="7">USNM1676648</strain>
        <tissue evidence="7">Polyp</tissue>
    </source>
</reference>
<keyword evidence="3" id="KW-0067">ATP-binding</keyword>
<dbReference type="Pfam" id="PF20266">
    <property type="entry name" value="Mab-21_C"/>
    <property type="match status" value="1"/>
</dbReference>
<feature type="domain" description="Mab-21-like HhH/H2TH-like" evidence="6">
    <location>
        <begin position="348"/>
        <end position="448"/>
    </location>
</feature>
<keyword evidence="4" id="KW-0812">Transmembrane</keyword>